<feature type="compositionally biased region" description="Basic residues" evidence="1">
    <location>
        <begin position="35"/>
        <end position="50"/>
    </location>
</feature>
<gene>
    <name evidence="2" type="ORF">DFR76_104570</name>
</gene>
<reference evidence="2 3" key="1">
    <citation type="submission" date="2018-07" db="EMBL/GenBank/DDBJ databases">
        <title>Genomic Encyclopedia of Type Strains, Phase IV (KMG-IV): sequencing the most valuable type-strain genomes for metagenomic binning, comparative biology and taxonomic classification.</title>
        <authorList>
            <person name="Goeker M."/>
        </authorList>
    </citation>
    <scope>NUCLEOTIDE SEQUENCE [LARGE SCALE GENOMIC DNA]</scope>
    <source>
        <strain evidence="2 3">DSM 44290</strain>
    </source>
</reference>
<evidence type="ECO:0000256" key="1">
    <source>
        <dbReference type="SAM" id="MobiDB-lite"/>
    </source>
</evidence>
<proteinExistence type="predicted"/>
<keyword evidence="3" id="KW-1185">Reference proteome</keyword>
<dbReference type="EMBL" id="QQBC01000004">
    <property type="protein sequence ID" value="RDI66817.1"/>
    <property type="molecule type" value="Genomic_DNA"/>
</dbReference>
<accession>A0A370I7W0</accession>
<dbReference type="Proteomes" id="UP000254869">
    <property type="component" value="Unassembled WGS sequence"/>
</dbReference>
<name>A0A370I7W0_9NOCA</name>
<feature type="region of interest" description="Disordered" evidence="1">
    <location>
        <begin position="14"/>
        <end position="116"/>
    </location>
</feature>
<comment type="caution">
    <text evidence="2">The sequence shown here is derived from an EMBL/GenBank/DDBJ whole genome shotgun (WGS) entry which is preliminary data.</text>
</comment>
<feature type="compositionally biased region" description="Basic and acidic residues" evidence="1">
    <location>
        <begin position="93"/>
        <end position="104"/>
    </location>
</feature>
<organism evidence="2 3">
    <name type="scientific">Nocardia pseudobrasiliensis</name>
    <dbReference type="NCBI Taxonomy" id="45979"/>
    <lineage>
        <taxon>Bacteria</taxon>
        <taxon>Bacillati</taxon>
        <taxon>Actinomycetota</taxon>
        <taxon>Actinomycetes</taxon>
        <taxon>Mycobacteriales</taxon>
        <taxon>Nocardiaceae</taxon>
        <taxon>Nocardia</taxon>
    </lineage>
</organism>
<protein>
    <submittedName>
        <fullName evidence="2">Uncharacterized protein</fullName>
    </submittedName>
</protein>
<dbReference type="STRING" id="1210086.GCA_001613105_01766"/>
<evidence type="ECO:0000313" key="2">
    <source>
        <dbReference type="EMBL" id="RDI66817.1"/>
    </source>
</evidence>
<dbReference type="AlphaFoldDB" id="A0A370I7W0"/>
<evidence type="ECO:0000313" key="3">
    <source>
        <dbReference type="Proteomes" id="UP000254869"/>
    </source>
</evidence>
<sequence length="270" mass="30230">MSVCWLSLPAPTGIDGVESRPLGRGLDSSPPFQRTGRRRVPLFRRRRRGSSRTPGWNSIWRRRSSDPGGAGDPHVHGRNRIRRGMTTSSPDTPDARSSQREFHHGMRHRLGRPFGPGADSLGPVAELLRAERRILCRRPAGTLCVGHIGPAVRAQRELQPAPIYRLMRHHHVRHAPSVRCTIVLARSPPALLPLEVAWGCPAIFDRRRASALVHVNFRRSEGRPLMFRISRRLSHTSGKRSADTCRVIGVGAVREDEVAIILRAKIHVSR</sequence>